<feature type="active site" description="Charge relay system" evidence="8 9">
    <location>
        <position position="144"/>
    </location>
</feature>
<name>A0AAV3NTB0_LITER</name>
<dbReference type="Pfam" id="PF00082">
    <property type="entry name" value="Peptidase_S8"/>
    <property type="match status" value="1"/>
</dbReference>
<dbReference type="InterPro" id="IPR022398">
    <property type="entry name" value="Peptidase_S8_His-AS"/>
</dbReference>
<dbReference type="Gene3D" id="3.30.70.80">
    <property type="entry name" value="Peptidase S8 propeptide/proteinase inhibitor I9"/>
    <property type="match status" value="1"/>
</dbReference>
<comment type="similarity">
    <text evidence="2 9 10">Belongs to the peptidase S8 family.</text>
</comment>
<evidence type="ECO:0000256" key="11">
    <source>
        <dbReference type="SAM" id="SignalP"/>
    </source>
</evidence>
<evidence type="ECO:0000256" key="10">
    <source>
        <dbReference type="RuleBase" id="RU003355"/>
    </source>
</evidence>
<evidence type="ECO:0000259" key="14">
    <source>
        <dbReference type="Pfam" id="PF17766"/>
    </source>
</evidence>
<keyword evidence="5 9" id="KW-0378">Hydrolase</keyword>
<dbReference type="InterPro" id="IPR000209">
    <property type="entry name" value="Peptidase_S8/S53_dom"/>
</dbReference>
<dbReference type="InterPro" id="IPR045051">
    <property type="entry name" value="SBT"/>
</dbReference>
<keyword evidence="16" id="KW-1185">Reference proteome</keyword>
<feature type="active site" description="Charge relay system" evidence="8 9">
    <location>
        <position position="222"/>
    </location>
</feature>
<evidence type="ECO:0000256" key="2">
    <source>
        <dbReference type="ARBA" id="ARBA00011073"/>
    </source>
</evidence>
<dbReference type="Pfam" id="PF17766">
    <property type="entry name" value="fn3_6"/>
    <property type="match status" value="1"/>
</dbReference>
<feature type="domain" description="Peptidase S8/S53" evidence="12">
    <location>
        <begin position="135"/>
        <end position="592"/>
    </location>
</feature>
<dbReference type="InterPro" id="IPR015500">
    <property type="entry name" value="Peptidase_S8_subtilisin-rel"/>
</dbReference>
<evidence type="ECO:0000259" key="12">
    <source>
        <dbReference type="Pfam" id="PF00082"/>
    </source>
</evidence>
<dbReference type="GO" id="GO:0004252">
    <property type="term" value="F:serine-type endopeptidase activity"/>
    <property type="evidence" value="ECO:0007669"/>
    <property type="project" value="UniProtKB-UniRule"/>
</dbReference>
<evidence type="ECO:0000256" key="7">
    <source>
        <dbReference type="ARBA" id="ARBA00023180"/>
    </source>
</evidence>
<dbReference type="InterPro" id="IPR010259">
    <property type="entry name" value="S8pro/Inhibitor_I9"/>
</dbReference>
<evidence type="ECO:0000259" key="13">
    <source>
        <dbReference type="Pfam" id="PF05922"/>
    </source>
</evidence>
<dbReference type="Gene3D" id="3.40.50.200">
    <property type="entry name" value="Peptidase S8/S53 domain"/>
    <property type="match status" value="1"/>
</dbReference>
<sequence length="772" mass="82816">MKNLKSSILILLSITICNDFININANDESNVYVAYLGNKPHDDHQRIVESHHDLLAKVVGSKEQASKLMVHNYKYGFSGFSAKLTKSQARKLSAFPGVIHLFADHGVSPHGTRAPDYLGLTAQLPNNIWQRTNQGDGVIIGVIDTGVWANSSKAFSDEGYGPIPYRWKGTCKSEGDFNAAQHCNNKVIGAYWFRKGAMAAKGFAPNDVVEKDSASPLDMNGHGSHCASTAAGSEVRNVTYMGHQMGTFRGAAPKARLAIYKACYNIRGNANPNDDCLVSDVIEAFDQAIHDGVDVISASIGPRDSQGDIDNYLNFASYHAVANGITVVAAAGNMGPEPKLGNTSPWHITVAATKLDEDLQVPITLGNTNIVMGSPISGNDAIGLKKVVTFDNSIISNGRIQSNNNDIVQKLKGNVAFFPDFAKFTSDLQAVITLYQSIKKLGGAGLIVEMNPAIQLVYDFGGPQEQIVFVEKEVARQIDAYLRVNADGMVNLGKPKIVQGRSIRSMVDSYSSRGPSKHTPMIIKPDIAAPGTNLIAAVTPYSSGPPPVENGFQTMSGTSQATPIVAGLVALLKSEHPFWSPAAIKSALVTTGSNTDPYGAPILSPWSPNGIAGPFDFGGGVANVNAASDPGLVYDMQPTDYFNYLCGVGYSINDIKSITRDQNAICPPKKQSLMDVNLPSIGISGLQNSVTIKRTVTNVGNNARAFYVPQFNAPKGTRIFVTPTVLDFNPFYNQITYEMTIEKIGNVDKNAVGSLTWTDGIHRVTSPIVVLS</sequence>
<feature type="domain" description="Inhibitor I9" evidence="13">
    <location>
        <begin position="31"/>
        <end position="108"/>
    </location>
</feature>
<dbReference type="GO" id="GO:0006508">
    <property type="term" value="P:proteolysis"/>
    <property type="evidence" value="ECO:0007669"/>
    <property type="project" value="UniProtKB-KW"/>
</dbReference>
<feature type="chain" id="PRO_5043786046" evidence="11">
    <location>
        <begin position="26"/>
        <end position="772"/>
    </location>
</feature>
<dbReference type="PROSITE" id="PS00137">
    <property type="entry name" value="SUBTILASE_HIS"/>
    <property type="match status" value="1"/>
</dbReference>
<keyword evidence="7" id="KW-0325">Glycoprotein</keyword>
<dbReference type="PROSITE" id="PS51892">
    <property type="entry name" value="SUBTILASE"/>
    <property type="match status" value="1"/>
</dbReference>
<dbReference type="InterPro" id="IPR037045">
    <property type="entry name" value="S8pro/Inhibitor_I9_sf"/>
</dbReference>
<evidence type="ECO:0000256" key="4">
    <source>
        <dbReference type="ARBA" id="ARBA00022729"/>
    </source>
</evidence>
<dbReference type="Gene3D" id="2.60.40.2310">
    <property type="match status" value="1"/>
</dbReference>
<reference evidence="15 16" key="1">
    <citation type="submission" date="2024-01" db="EMBL/GenBank/DDBJ databases">
        <title>The complete chloroplast genome sequence of Lithospermum erythrorhizon: insights into the phylogenetic relationship among Boraginaceae species and the maternal lineages of purple gromwells.</title>
        <authorList>
            <person name="Okada T."/>
            <person name="Watanabe K."/>
        </authorList>
    </citation>
    <scope>NUCLEOTIDE SEQUENCE [LARGE SCALE GENOMIC DNA]</scope>
</reference>
<dbReference type="PANTHER" id="PTHR10795">
    <property type="entry name" value="PROPROTEIN CONVERTASE SUBTILISIN/KEXIN"/>
    <property type="match status" value="1"/>
</dbReference>
<dbReference type="Gene3D" id="3.50.30.30">
    <property type="match status" value="1"/>
</dbReference>
<dbReference type="SUPFAM" id="SSF52743">
    <property type="entry name" value="Subtilisin-like"/>
    <property type="match status" value="1"/>
</dbReference>
<dbReference type="Pfam" id="PF05922">
    <property type="entry name" value="Inhibitor_I9"/>
    <property type="match status" value="1"/>
</dbReference>
<dbReference type="CDD" id="cd04852">
    <property type="entry name" value="Peptidases_S8_3"/>
    <property type="match status" value="1"/>
</dbReference>
<dbReference type="AlphaFoldDB" id="A0AAV3NTB0"/>
<dbReference type="Proteomes" id="UP001454036">
    <property type="component" value="Unassembled WGS sequence"/>
</dbReference>
<keyword evidence="6 9" id="KW-0720">Serine protease</keyword>
<feature type="domain" description="Subtilisin-like protease fibronectin type-III" evidence="14">
    <location>
        <begin position="675"/>
        <end position="770"/>
    </location>
</feature>
<evidence type="ECO:0000256" key="3">
    <source>
        <dbReference type="ARBA" id="ARBA00022670"/>
    </source>
</evidence>
<evidence type="ECO:0000256" key="5">
    <source>
        <dbReference type="ARBA" id="ARBA00022801"/>
    </source>
</evidence>
<dbReference type="InterPro" id="IPR023827">
    <property type="entry name" value="Peptidase_S8_Asp-AS"/>
</dbReference>
<dbReference type="InterPro" id="IPR036852">
    <property type="entry name" value="Peptidase_S8/S53_dom_sf"/>
</dbReference>
<dbReference type="FunFam" id="3.30.70.80:FF:000002">
    <property type="entry name" value="Subtilisin-like protease SBT5.3"/>
    <property type="match status" value="1"/>
</dbReference>
<evidence type="ECO:0000256" key="6">
    <source>
        <dbReference type="ARBA" id="ARBA00022825"/>
    </source>
</evidence>
<dbReference type="InterPro" id="IPR034197">
    <property type="entry name" value="Peptidases_S8_3"/>
</dbReference>
<gene>
    <name evidence="15" type="ORF">LIER_03128</name>
</gene>
<dbReference type="PROSITE" id="PS00138">
    <property type="entry name" value="SUBTILASE_SER"/>
    <property type="match status" value="1"/>
</dbReference>
<comment type="caution">
    <text evidence="15">The sequence shown here is derived from an EMBL/GenBank/DDBJ whole genome shotgun (WGS) entry which is preliminary data.</text>
</comment>
<keyword evidence="3 9" id="KW-0645">Protease</keyword>
<dbReference type="InterPro" id="IPR023828">
    <property type="entry name" value="Peptidase_S8_Ser-AS"/>
</dbReference>
<protein>
    <submittedName>
        <fullName evidence="15">Serine protease</fullName>
    </submittedName>
</protein>
<dbReference type="PROSITE" id="PS00136">
    <property type="entry name" value="SUBTILASE_ASP"/>
    <property type="match status" value="1"/>
</dbReference>
<dbReference type="GO" id="GO:0005576">
    <property type="term" value="C:extracellular region"/>
    <property type="evidence" value="ECO:0007669"/>
    <property type="project" value="UniProtKB-SubCell"/>
</dbReference>
<feature type="signal peptide" evidence="11">
    <location>
        <begin position="1"/>
        <end position="25"/>
    </location>
</feature>
<evidence type="ECO:0000256" key="1">
    <source>
        <dbReference type="ARBA" id="ARBA00004613"/>
    </source>
</evidence>
<evidence type="ECO:0000313" key="15">
    <source>
        <dbReference type="EMBL" id="GAA0142168.1"/>
    </source>
</evidence>
<evidence type="ECO:0000256" key="8">
    <source>
        <dbReference type="PIRSR" id="PIRSR615500-1"/>
    </source>
</evidence>
<feature type="active site" description="Charge relay system" evidence="8 9">
    <location>
        <position position="559"/>
    </location>
</feature>
<evidence type="ECO:0000313" key="16">
    <source>
        <dbReference type="Proteomes" id="UP001454036"/>
    </source>
</evidence>
<accession>A0AAV3NTB0</accession>
<organism evidence="15 16">
    <name type="scientific">Lithospermum erythrorhizon</name>
    <name type="common">Purple gromwell</name>
    <name type="synonym">Lithospermum officinale var. erythrorhizon</name>
    <dbReference type="NCBI Taxonomy" id="34254"/>
    <lineage>
        <taxon>Eukaryota</taxon>
        <taxon>Viridiplantae</taxon>
        <taxon>Streptophyta</taxon>
        <taxon>Embryophyta</taxon>
        <taxon>Tracheophyta</taxon>
        <taxon>Spermatophyta</taxon>
        <taxon>Magnoliopsida</taxon>
        <taxon>eudicotyledons</taxon>
        <taxon>Gunneridae</taxon>
        <taxon>Pentapetalae</taxon>
        <taxon>asterids</taxon>
        <taxon>lamiids</taxon>
        <taxon>Boraginales</taxon>
        <taxon>Boraginaceae</taxon>
        <taxon>Boraginoideae</taxon>
        <taxon>Lithospermeae</taxon>
        <taxon>Lithospermum</taxon>
    </lineage>
</organism>
<dbReference type="PRINTS" id="PR00723">
    <property type="entry name" value="SUBTILISIN"/>
</dbReference>
<comment type="subcellular location">
    <subcellularLocation>
        <location evidence="1">Secreted</location>
    </subcellularLocation>
</comment>
<dbReference type="EMBL" id="BAABME010000370">
    <property type="protein sequence ID" value="GAA0142168.1"/>
    <property type="molecule type" value="Genomic_DNA"/>
</dbReference>
<proteinExistence type="inferred from homology"/>
<keyword evidence="4 11" id="KW-0732">Signal</keyword>
<dbReference type="InterPro" id="IPR041469">
    <property type="entry name" value="Subtilisin-like_FN3"/>
</dbReference>
<evidence type="ECO:0000256" key="9">
    <source>
        <dbReference type="PROSITE-ProRule" id="PRU01240"/>
    </source>
</evidence>